<dbReference type="Pfam" id="PF26190">
    <property type="entry name" value="Ig_NPHP4_1st"/>
    <property type="match status" value="1"/>
</dbReference>
<evidence type="ECO:0000259" key="3">
    <source>
        <dbReference type="Pfam" id="PF26190"/>
    </source>
</evidence>
<feature type="domain" description="NPHP4 SK-like" evidence="2">
    <location>
        <begin position="140"/>
        <end position="207"/>
    </location>
</feature>
<dbReference type="Pfam" id="PF26173">
    <property type="entry name" value="NPHP4_SK"/>
    <property type="match status" value="1"/>
</dbReference>
<name>A0ABN9MLV7_9NEOB</name>
<proteinExistence type="predicted"/>
<dbReference type="PANTHER" id="PTHR31043:SF3">
    <property type="entry name" value="NEPHROCYSTIN-4"/>
    <property type="match status" value="1"/>
</dbReference>
<dbReference type="InterPro" id="IPR029775">
    <property type="entry name" value="NPHP4"/>
</dbReference>
<dbReference type="PANTHER" id="PTHR31043">
    <property type="entry name" value="NEPHROCYSTIN-4"/>
    <property type="match status" value="1"/>
</dbReference>
<organism evidence="4 5">
    <name type="scientific">Ranitomeya imitator</name>
    <name type="common">mimic poison frog</name>
    <dbReference type="NCBI Taxonomy" id="111125"/>
    <lineage>
        <taxon>Eukaryota</taxon>
        <taxon>Metazoa</taxon>
        <taxon>Chordata</taxon>
        <taxon>Craniata</taxon>
        <taxon>Vertebrata</taxon>
        <taxon>Euteleostomi</taxon>
        <taxon>Amphibia</taxon>
        <taxon>Batrachia</taxon>
        <taxon>Anura</taxon>
        <taxon>Neobatrachia</taxon>
        <taxon>Hyloidea</taxon>
        <taxon>Dendrobatidae</taxon>
        <taxon>Dendrobatinae</taxon>
        <taxon>Ranitomeya</taxon>
    </lineage>
</organism>
<accession>A0ABN9MLV7</accession>
<reference evidence="4" key="1">
    <citation type="submission" date="2023-07" db="EMBL/GenBank/DDBJ databases">
        <authorList>
            <person name="Stuckert A."/>
        </authorList>
    </citation>
    <scope>NUCLEOTIDE SEQUENCE</scope>
</reference>
<evidence type="ECO:0000259" key="2">
    <source>
        <dbReference type="Pfam" id="PF26173"/>
    </source>
</evidence>
<dbReference type="InterPro" id="IPR058764">
    <property type="entry name" value="NPHP4_SK"/>
</dbReference>
<evidence type="ECO:0000313" key="4">
    <source>
        <dbReference type="EMBL" id="CAJ0967775.1"/>
    </source>
</evidence>
<dbReference type="Proteomes" id="UP001176940">
    <property type="component" value="Unassembled WGS sequence"/>
</dbReference>
<feature type="domain" description="NPHP4 Ig-like" evidence="3">
    <location>
        <begin position="211"/>
        <end position="247"/>
    </location>
</feature>
<protein>
    <submittedName>
        <fullName evidence="4">Uncharacterized protein</fullName>
    </submittedName>
</protein>
<evidence type="ECO:0000313" key="5">
    <source>
        <dbReference type="Proteomes" id="UP001176940"/>
    </source>
</evidence>
<feature type="chain" id="PRO_5046460096" evidence="1">
    <location>
        <begin position="18"/>
        <end position="247"/>
    </location>
</feature>
<feature type="non-terminal residue" evidence="4">
    <location>
        <position position="247"/>
    </location>
</feature>
<comment type="caution">
    <text evidence="4">The sequence shown here is derived from an EMBL/GenBank/DDBJ whole genome shotgun (WGS) entry which is preliminary data.</text>
</comment>
<gene>
    <name evidence="4" type="ORF">RIMI_LOCUS22476514</name>
</gene>
<keyword evidence="5" id="KW-1185">Reference proteome</keyword>
<sequence length="247" mass="28342">MLDLLLLTLDFVLTIRQFNLSSWDRYPTTFLSLPSVYDVPSWLLTLDSLTSLTHGLAVRSRVADQRLKIPATLPKPRSRVITAHDGRSSFRGGSLLSSRTVGRKNISQAQKLADLDSELAAMLYSRMKEVSIAYQQPNSETDAIQRRKMERMMAVRQLESQEDPKTRKSLLLSHHEQRTQHTRDLQLIEAYRERTKAECISSMLNQAITSNYTVYATLGTAEFFEFQLKNPYNIQYTISIEIDHSDL</sequence>
<keyword evidence="1" id="KW-0732">Signal</keyword>
<dbReference type="InterPro" id="IPR058687">
    <property type="entry name" value="Ig_NPHP4_1st"/>
</dbReference>
<evidence type="ECO:0000256" key="1">
    <source>
        <dbReference type="SAM" id="SignalP"/>
    </source>
</evidence>
<feature type="signal peptide" evidence="1">
    <location>
        <begin position="1"/>
        <end position="17"/>
    </location>
</feature>
<dbReference type="EMBL" id="CAUEEQ010078579">
    <property type="protein sequence ID" value="CAJ0967775.1"/>
    <property type="molecule type" value="Genomic_DNA"/>
</dbReference>